<dbReference type="GO" id="GO:1902201">
    <property type="term" value="P:negative regulation of bacterial-type flagellum-dependent cell motility"/>
    <property type="evidence" value="ECO:0007669"/>
    <property type="project" value="TreeGrafter"/>
</dbReference>
<accession>A0A1G8R4G1</accession>
<evidence type="ECO:0000259" key="5">
    <source>
        <dbReference type="PROSITE" id="PS50839"/>
    </source>
</evidence>
<dbReference type="PANTHER" id="PTHR45138:SF9">
    <property type="entry name" value="DIGUANYLATE CYCLASE DGCM-RELATED"/>
    <property type="match status" value="1"/>
</dbReference>
<feature type="transmembrane region" description="Helical" evidence="4">
    <location>
        <begin position="33"/>
        <end position="51"/>
    </location>
</feature>
<name>A0A1G8R4G1_9GAMM</name>
<dbReference type="STRING" id="376427.SAMN04487954_10377"/>
<dbReference type="CDD" id="cd01949">
    <property type="entry name" value="GGDEF"/>
    <property type="match status" value="1"/>
</dbReference>
<dbReference type="OrthoDB" id="9812260at2"/>
<dbReference type="FunFam" id="3.30.70.270:FF:000001">
    <property type="entry name" value="Diguanylate cyclase domain protein"/>
    <property type="match status" value="1"/>
</dbReference>
<evidence type="ECO:0000313" key="7">
    <source>
        <dbReference type="EMBL" id="SDJ11300.1"/>
    </source>
</evidence>
<dbReference type="RefSeq" id="WP_089683513.1">
    <property type="nucleotide sequence ID" value="NZ_FNES01000003.1"/>
</dbReference>
<evidence type="ECO:0000256" key="4">
    <source>
        <dbReference type="SAM" id="Phobius"/>
    </source>
</evidence>
<dbReference type="PROSITE" id="PS50839">
    <property type="entry name" value="CHASE"/>
    <property type="match status" value="1"/>
</dbReference>
<dbReference type="SUPFAM" id="SSF55073">
    <property type="entry name" value="Nucleotide cyclase"/>
    <property type="match status" value="1"/>
</dbReference>
<dbReference type="Pfam" id="PF03924">
    <property type="entry name" value="CHASE"/>
    <property type="match status" value="1"/>
</dbReference>
<dbReference type="PROSITE" id="PS50887">
    <property type="entry name" value="GGDEF"/>
    <property type="match status" value="1"/>
</dbReference>
<dbReference type="InterPro" id="IPR006189">
    <property type="entry name" value="CHASE_dom"/>
</dbReference>
<comment type="catalytic activity">
    <reaction evidence="3">
        <text>2 GTP = 3',3'-c-di-GMP + 2 diphosphate</text>
        <dbReference type="Rhea" id="RHEA:24898"/>
        <dbReference type="ChEBI" id="CHEBI:33019"/>
        <dbReference type="ChEBI" id="CHEBI:37565"/>
        <dbReference type="ChEBI" id="CHEBI:58805"/>
        <dbReference type="EC" id="2.7.7.65"/>
    </reaction>
</comment>
<dbReference type="AlphaFoldDB" id="A0A1G8R4G1"/>
<dbReference type="EC" id="2.7.7.65" evidence="2"/>
<comment type="cofactor">
    <cofactor evidence="1">
        <name>Mg(2+)</name>
        <dbReference type="ChEBI" id="CHEBI:18420"/>
    </cofactor>
</comment>
<dbReference type="PANTHER" id="PTHR45138">
    <property type="entry name" value="REGULATORY COMPONENTS OF SENSORY TRANSDUCTION SYSTEM"/>
    <property type="match status" value="1"/>
</dbReference>
<evidence type="ECO:0000256" key="2">
    <source>
        <dbReference type="ARBA" id="ARBA00012528"/>
    </source>
</evidence>
<dbReference type="NCBIfam" id="TIGR00254">
    <property type="entry name" value="GGDEF"/>
    <property type="match status" value="1"/>
</dbReference>
<dbReference type="InterPro" id="IPR050469">
    <property type="entry name" value="Diguanylate_Cyclase"/>
</dbReference>
<dbReference type="GO" id="GO:0043709">
    <property type="term" value="P:cell adhesion involved in single-species biofilm formation"/>
    <property type="evidence" value="ECO:0007669"/>
    <property type="project" value="TreeGrafter"/>
</dbReference>
<organism evidence="7 8">
    <name type="scientific">Billgrantia gudaonensis</name>
    <dbReference type="NCBI Taxonomy" id="376427"/>
    <lineage>
        <taxon>Bacteria</taxon>
        <taxon>Pseudomonadati</taxon>
        <taxon>Pseudomonadota</taxon>
        <taxon>Gammaproteobacteria</taxon>
        <taxon>Oceanospirillales</taxon>
        <taxon>Halomonadaceae</taxon>
        <taxon>Billgrantia</taxon>
    </lineage>
</organism>
<dbReference type="SMART" id="SM01079">
    <property type="entry name" value="CHASE"/>
    <property type="match status" value="1"/>
</dbReference>
<dbReference type="Pfam" id="PF00990">
    <property type="entry name" value="GGDEF"/>
    <property type="match status" value="1"/>
</dbReference>
<keyword evidence="4" id="KW-0812">Transmembrane</keyword>
<evidence type="ECO:0000256" key="3">
    <source>
        <dbReference type="ARBA" id="ARBA00034247"/>
    </source>
</evidence>
<reference evidence="7 8" key="1">
    <citation type="submission" date="2016-10" db="EMBL/GenBank/DDBJ databases">
        <authorList>
            <person name="de Groot N.N."/>
        </authorList>
    </citation>
    <scope>NUCLEOTIDE SEQUENCE [LARGE SCALE GENOMIC DNA]</scope>
    <source>
        <strain evidence="7 8">CGMCC 1.6133</strain>
    </source>
</reference>
<evidence type="ECO:0000256" key="1">
    <source>
        <dbReference type="ARBA" id="ARBA00001946"/>
    </source>
</evidence>
<keyword evidence="8" id="KW-1185">Reference proteome</keyword>
<feature type="domain" description="GGDEF" evidence="6">
    <location>
        <begin position="520"/>
        <end position="653"/>
    </location>
</feature>
<evidence type="ECO:0000313" key="8">
    <source>
        <dbReference type="Proteomes" id="UP000198525"/>
    </source>
</evidence>
<proteinExistence type="predicted"/>
<keyword evidence="4" id="KW-1133">Transmembrane helix</keyword>
<keyword evidence="4" id="KW-0472">Membrane</keyword>
<dbReference type="SMART" id="SM00267">
    <property type="entry name" value="GGDEF"/>
    <property type="match status" value="1"/>
</dbReference>
<dbReference type="InterPro" id="IPR000160">
    <property type="entry name" value="GGDEF_dom"/>
</dbReference>
<dbReference type="InterPro" id="IPR029787">
    <property type="entry name" value="Nucleotide_cyclase"/>
</dbReference>
<dbReference type="Proteomes" id="UP000198525">
    <property type="component" value="Unassembled WGS sequence"/>
</dbReference>
<dbReference type="Gene3D" id="3.30.70.270">
    <property type="match status" value="1"/>
</dbReference>
<dbReference type="GO" id="GO:0052621">
    <property type="term" value="F:diguanylate cyclase activity"/>
    <property type="evidence" value="ECO:0007669"/>
    <property type="project" value="UniProtKB-EC"/>
</dbReference>
<sequence length="660" mass="73511">MRRFAFLLTSAALLLALLAMVQAVTRLAPAHALVQPLLIACVAVAQLLLMLRWRLIGQVLAAVVMTVLAVILLSYMLPEHWISLRAWNRLSDWLAPELGLEAWRPALLVTLTLSLQATGILTHARAALGGPLLLGSAAMLLAIQLGEHYAPDDMHLLRYAGDLNHQSMLWLLLGGQLLGALSHWRPSDLTLRRSLWPSLVLASLTLLFWHQQKSATDRTLHAEVQAEGQALAEQLTRDIDAHLDAMERFANIWTLFDQLPGRLDWANQAAPYHRDFRYILNIAFVDPDSRILRVHPPNGLNQRALGARLYDAQPAGRAAVSQALEHQRAGRTEVIELLQGEPGIIHYLPIVVGAERRTLGAVAMAMSLPRLAETLFESVDVRQARFTLQTGGQVLARRGPDALLGPWQYTTQLDIADRPLTLTMQPSQASLLARQTRYPTVSLIVGLTLAILLYLVLYTYGTLERQHRRVHVANSDLRREIRTRTQLQREVEWLARHDELTQLPNRRLFMETLGAHADSRPLSVLICDIDHFKRINDHHGHLVGDRFLNRLGQIGQAAVEPHEGLFSRYGGEEFVACLPGVPLEEAEAIAEVIRRRLEQADLHHHDGSALTVSIGVVTLVAGPLDVAVLMQAADDALYRAKHEGRNRVRTARPLDLSAPS</sequence>
<gene>
    <name evidence="7" type="ORF">SAMN04487954_10377</name>
</gene>
<evidence type="ECO:0000259" key="6">
    <source>
        <dbReference type="PROSITE" id="PS50887"/>
    </source>
</evidence>
<dbReference type="EMBL" id="FNES01000003">
    <property type="protein sequence ID" value="SDJ11300.1"/>
    <property type="molecule type" value="Genomic_DNA"/>
</dbReference>
<dbReference type="InterPro" id="IPR043128">
    <property type="entry name" value="Rev_trsase/Diguanyl_cyclase"/>
</dbReference>
<feature type="transmembrane region" description="Helical" evidence="4">
    <location>
        <begin position="58"/>
        <end position="77"/>
    </location>
</feature>
<feature type="transmembrane region" description="Helical" evidence="4">
    <location>
        <begin position="438"/>
        <end position="460"/>
    </location>
</feature>
<dbReference type="GO" id="GO:0005886">
    <property type="term" value="C:plasma membrane"/>
    <property type="evidence" value="ECO:0007669"/>
    <property type="project" value="TreeGrafter"/>
</dbReference>
<feature type="domain" description="CHASE" evidence="5">
    <location>
        <begin position="291"/>
        <end position="375"/>
    </location>
</feature>
<protein>
    <recommendedName>
        <fullName evidence="2">diguanylate cyclase</fullName>
        <ecNumber evidence="2">2.7.7.65</ecNumber>
    </recommendedName>
</protein>